<evidence type="ECO:0000313" key="2">
    <source>
        <dbReference type="Proteomes" id="UP001055879"/>
    </source>
</evidence>
<reference evidence="2" key="1">
    <citation type="journal article" date="2022" name="Mol. Ecol. Resour.">
        <title>The genomes of chicory, endive, great burdock and yacon provide insights into Asteraceae palaeo-polyploidization history and plant inulin production.</title>
        <authorList>
            <person name="Fan W."/>
            <person name="Wang S."/>
            <person name="Wang H."/>
            <person name="Wang A."/>
            <person name="Jiang F."/>
            <person name="Liu H."/>
            <person name="Zhao H."/>
            <person name="Xu D."/>
            <person name="Zhang Y."/>
        </authorList>
    </citation>
    <scope>NUCLEOTIDE SEQUENCE [LARGE SCALE GENOMIC DNA]</scope>
    <source>
        <strain evidence="2">cv. Niubang</strain>
    </source>
</reference>
<comment type="caution">
    <text evidence="1">The sequence shown here is derived from an EMBL/GenBank/DDBJ whole genome shotgun (WGS) entry which is preliminary data.</text>
</comment>
<protein>
    <submittedName>
        <fullName evidence="1">Uncharacterized protein</fullName>
    </submittedName>
</protein>
<dbReference type="Proteomes" id="UP001055879">
    <property type="component" value="Linkage Group LG16"/>
</dbReference>
<reference evidence="1 2" key="2">
    <citation type="journal article" date="2022" name="Mol. Ecol. Resour.">
        <title>The genomes of chicory, endive, great burdock and yacon provide insights into Asteraceae paleo-polyploidization history and plant inulin production.</title>
        <authorList>
            <person name="Fan W."/>
            <person name="Wang S."/>
            <person name="Wang H."/>
            <person name="Wang A."/>
            <person name="Jiang F."/>
            <person name="Liu H."/>
            <person name="Zhao H."/>
            <person name="Xu D."/>
            <person name="Zhang Y."/>
        </authorList>
    </citation>
    <scope>NUCLEOTIDE SEQUENCE [LARGE SCALE GENOMIC DNA]</scope>
    <source>
        <strain evidence="2">cv. Niubang</strain>
    </source>
</reference>
<organism evidence="1 2">
    <name type="scientific">Arctium lappa</name>
    <name type="common">Greater burdock</name>
    <name type="synonym">Lappa major</name>
    <dbReference type="NCBI Taxonomy" id="4217"/>
    <lineage>
        <taxon>Eukaryota</taxon>
        <taxon>Viridiplantae</taxon>
        <taxon>Streptophyta</taxon>
        <taxon>Embryophyta</taxon>
        <taxon>Tracheophyta</taxon>
        <taxon>Spermatophyta</taxon>
        <taxon>Magnoliopsida</taxon>
        <taxon>eudicotyledons</taxon>
        <taxon>Gunneridae</taxon>
        <taxon>Pentapetalae</taxon>
        <taxon>asterids</taxon>
        <taxon>campanulids</taxon>
        <taxon>Asterales</taxon>
        <taxon>Asteraceae</taxon>
        <taxon>Carduoideae</taxon>
        <taxon>Cardueae</taxon>
        <taxon>Arctiinae</taxon>
        <taxon>Arctium</taxon>
    </lineage>
</organism>
<dbReference type="EMBL" id="CM042062">
    <property type="protein sequence ID" value="KAI3669464.1"/>
    <property type="molecule type" value="Genomic_DNA"/>
</dbReference>
<gene>
    <name evidence="1" type="ORF">L6452_40700</name>
</gene>
<evidence type="ECO:0000313" key="1">
    <source>
        <dbReference type="EMBL" id="KAI3669464.1"/>
    </source>
</evidence>
<sequence length="620" mass="69364">MKIATYNVNGLRPRISQHGSLRKLLDSLDSDIICFQETKLSRQELRADVVSADGYESFFTCTRSLEKGRTGYSGVATFCKVQSAFSSNEVALPLDAEEGFTGALENSRGFATRNHDCLACVEGLEGIDRDELLKIDSEGRCIITDHGHFVLFNIYGPRAACDDAERIEFKLSFYKILQKRWESLMLKGRRIIVVGDFNIAPSSIDRCDAGPDFENNEFRSWFRSLLVESGGLFTDVFRAKNPERTEAYTCWSTSTGGEVFNFGSRIDHIISAGSCLHENKDLEGHNFFSCHVKECDILTQFKRCKPGITQSYRWKEGRNIKLEGSDHAPVFMSLREIPDIPQHNTPSLSTRYCPQVRGCQQTLVSMLSRRQSTEEVKAHEQSGTSLDEEIRVQGCEQRAKRPILDCNETGLVLDEFLTASSLVQADDVLGKDKCSQGSSNFFGGKKMLNLGSNHMKPAKCTEMKKKSKKNQSSQLSLRSFFHSSSTANNDVKSSSADLPLEHASNSVEGYETEILKESEFNNIVPDQSQSELDACNSSQTDKSKIALLEWQRIQQFMQNSIPVCKGHGEQCVSRVVKKAGPTFGRRFYVCARAEGPASNPEANCGFFKWADSKSKHKQGK</sequence>
<proteinExistence type="predicted"/>
<keyword evidence="2" id="KW-1185">Reference proteome</keyword>
<accession>A0ACB8XML9</accession>
<name>A0ACB8XML9_ARCLA</name>